<protein>
    <submittedName>
        <fullName evidence="1">Uncharacterized protein</fullName>
    </submittedName>
</protein>
<keyword evidence="2" id="KW-1185">Reference proteome</keyword>
<comment type="caution">
    <text evidence="1">The sequence shown here is derived from an EMBL/GenBank/DDBJ whole genome shotgun (WGS) entry which is preliminary data.</text>
</comment>
<name>A0ABU7CZP3_9TELE</name>
<dbReference type="EMBL" id="JAHUTJ010008943">
    <property type="protein sequence ID" value="MED6267345.1"/>
    <property type="molecule type" value="Genomic_DNA"/>
</dbReference>
<reference evidence="1 2" key="1">
    <citation type="submission" date="2021-06" db="EMBL/GenBank/DDBJ databases">
        <authorList>
            <person name="Palmer J.M."/>
        </authorList>
    </citation>
    <scope>NUCLEOTIDE SEQUENCE [LARGE SCALE GENOMIC DNA]</scope>
    <source>
        <strain evidence="1 2">CL_MEX2019</strain>
        <tissue evidence="1">Muscle</tissue>
    </source>
</reference>
<gene>
    <name evidence="1" type="ORF">CHARACLAT_011278</name>
</gene>
<evidence type="ECO:0000313" key="2">
    <source>
        <dbReference type="Proteomes" id="UP001352852"/>
    </source>
</evidence>
<proteinExistence type="predicted"/>
<accession>A0ABU7CZP3</accession>
<evidence type="ECO:0000313" key="1">
    <source>
        <dbReference type="EMBL" id="MED6267345.1"/>
    </source>
</evidence>
<sequence>MPRSVVAHDPSCLRSNVIFPVIHDLGTMLLPHTVFSSPNSEQQPTRTFLSTSCFSLLTWFPKMLISVSAGLGTSLRCQSSSTCFNTYGVTELDLPANSTDQNVIKNQWDIVKIRHQTQQRAEGLH</sequence>
<organism evidence="1 2">
    <name type="scientific">Characodon lateralis</name>
    <dbReference type="NCBI Taxonomy" id="208331"/>
    <lineage>
        <taxon>Eukaryota</taxon>
        <taxon>Metazoa</taxon>
        <taxon>Chordata</taxon>
        <taxon>Craniata</taxon>
        <taxon>Vertebrata</taxon>
        <taxon>Euteleostomi</taxon>
        <taxon>Actinopterygii</taxon>
        <taxon>Neopterygii</taxon>
        <taxon>Teleostei</taxon>
        <taxon>Neoteleostei</taxon>
        <taxon>Acanthomorphata</taxon>
        <taxon>Ovalentaria</taxon>
        <taxon>Atherinomorphae</taxon>
        <taxon>Cyprinodontiformes</taxon>
        <taxon>Goodeidae</taxon>
        <taxon>Characodon</taxon>
    </lineage>
</organism>
<dbReference type="Proteomes" id="UP001352852">
    <property type="component" value="Unassembled WGS sequence"/>
</dbReference>